<keyword evidence="3" id="KW-1185">Reference proteome</keyword>
<keyword evidence="1" id="KW-1133">Transmembrane helix</keyword>
<dbReference type="EMBL" id="AALC02000033">
    <property type="protein sequence ID" value="EEQ06179.1"/>
    <property type="molecule type" value="Genomic_DNA"/>
</dbReference>
<keyword evidence="1" id="KW-0812">Transmembrane</keyword>
<feature type="transmembrane region" description="Helical" evidence="1">
    <location>
        <begin position="12"/>
        <end position="32"/>
    </location>
</feature>
<evidence type="ECO:0000313" key="3">
    <source>
        <dbReference type="Proteomes" id="UP000010319"/>
    </source>
</evidence>
<organism evidence="2 3">
    <name type="scientific">Yersinia bercovieri ATCC 43970</name>
    <dbReference type="NCBI Taxonomy" id="349968"/>
    <lineage>
        <taxon>Bacteria</taxon>
        <taxon>Pseudomonadati</taxon>
        <taxon>Pseudomonadota</taxon>
        <taxon>Gammaproteobacteria</taxon>
        <taxon>Enterobacterales</taxon>
        <taxon>Yersiniaceae</taxon>
        <taxon>Yersinia</taxon>
    </lineage>
</organism>
<name>A0ABP2E2V0_YERBE</name>
<comment type="caution">
    <text evidence="2">The sequence shown here is derived from an EMBL/GenBank/DDBJ whole genome shotgun (WGS) entry which is preliminary data.</text>
</comment>
<dbReference type="Proteomes" id="UP000010319">
    <property type="component" value="Unassembled WGS sequence"/>
</dbReference>
<reference evidence="2" key="1">
    <citation type="submission" date="2008-12" db="EMBL/GenBank/DDBJ databases">
        <title>Annotation of the Yersinia bercovieri ATCC 43970 genome.</title>
        <authorList>
            <person name="Read T.D."/>
            <person name="Akmal A."/>
            <person name="Bishop-Lilly K."/>
            <person name="Chen P.E."/>
            <person name="Cook C."/>
            <person name="Kiley M.P."/>
            <person name="Lentz S."/>
            <person name="Mateczun A."/>
            <person name="Nagarajan N."/>
            <person name="Nolan N."/>
            <person name="Osborne B.I."/>
            <person name="Pop M."/>
            <person name="Sozhamannan S."/>
            <person name="Stewart A.C."/>
            <person name="Sulakvelidze A."/>
            <person name="Thomason B."/>
            <person name="Willner K."/>
            <person name="Zwick M.E."/>
        </authorList>
    </citation>
    <scope>NUCLEOTIDE SEQUENCE [LARGE SCALE GENOMIC DNA]</scope>
    <source>
        <strain evidence="2">ATCC 43970</strain>
    </source>
</reference>
<dbReference type="RefSeq" id="WP_005276305.1">
    <property type="nucleotide sequence ID" value="NZ_AALC02000033.1"/>
</dbReference>
<proteinExistence type="predicted"/>
<evidence type="ECO:0000256" key="1">
    <source>
        <dbReference type="SAM" id="Phobius"/>
    </source>
</evidence>
<protein>
    <submittedName>
        <fullName evidence="2">Uncharacterized protein</fullName>
    </submittedName>
</protein>
<gene>
    <name evidence="2" type="ORF">yberc0001_26560</name>
</gene>
<accession>A0ABP2E2V0</accession>
<keyword evidence="1" id="KW-0472">Membrane</keyword>
<sequence>MITFLSWHIPLRVRVVAGVIHFGYCGVMMGLLRGMWGRWRWF</sequence>
<evidence type="ECO:0000313" key="2">
    <source>
        <dbReference type="EMBL" id="EEQ06179.1"/>
    </source>
</evidence>